<evidence type="ECO:0008006" key="10">
    <source>
        <dbReference type="Google" id="ProtNLM"/>
    </source>
</evidence>
<feature type="region of interest" description="Disordered" evidence="5">
    <location>
        <begin position="225"/>
        <end position="263"/>
    </location>
</feature>
<feature type="region of interest" description="Disordered" evidence="5">
    <location>
        <begin position="566"/>
        <end position="611"/>
    </location>
</feature>
<dbReference type="SMART" id="SM00233">
    <property type="entry name" value="PH"/>
    <property type="match status" value="1"/>
</dbReference>
<dbReference type="InterPro" id="IPR001849">
    <property type="entry name" value="PH_domain"/>
</dbReference>
<dbReference type="SMART" id="SM00105">
    <property type="entry name" value="ArfGap"/>
    <property type="match status" value="1"/>
</dbReference>
<evidence type="ECO:0000256" key="2">
    <source>
        <dbReference type="ARBA" id="ARBA00022771"/>
    </source>
</evidence>
<dbReference type="InterPro" id="IPR045258">
    <property type="entry name" value="ACAP1/2/3-like"/>
</dbReference>
<dbReference type="Pfam" id="PF01412">
    <property type="entry name" value="ArfGap"/>
    <property type="match status" value="1"/>
</dbReference>
<feature type="compositionally biased region" description="Basic and acidic residues" evidence="5">
    <location>
        <begin position="470"/>
        <end position="479"/>
    </location>
</feature>
<dbReference type="PROSITE" id="PS50115">
    <property type="entry name" value="ARFGAP"/>
    <property type="match status" value="1"/>
</dbReference>
<keyword evidence="2 4" id="KW-0863">Zinc-finger</keyword>
<comment type="caution">
    <text evidence="8">The sequence shown here is derived from an EMBL/GenBank/DDBJ whole genome shotgun (WGS) entry which is preliminary data.</text>
</comment>
<feature type="compositionally biased region" description="Polar residues" evidence="5">
    <location>
        <begin position="417"/>
        <end position="435"/>
    </location>
</feature>
<dbReference type="PROSITE" id="PS50003">
    <property type="entry name" value="PH_DOMAIN"/>
    <property type="match status" value="1"/>
</dbReference>
<feature type="compositionally biased region" description="Basic residues" evidence="5">
    <location>
        <begin position="785"/>
        <end position="795"/>
    </location>
</feature>
<dbReference type="PANTHER" id="PTHR23180:SF160">
    <property type="entry name" value="ADP-RIBOSYLATION FACTOR GTPASE-ACTIVATING PROTEIN EFFECTOR PROTEIN 1"/>
    <property type="match status" value="1"/>
</dbReference>
<feature type="region of interest" description="Disordered" evidence="5">
    <location>
        <begin position="748"/>
        <end position="874"/>
    </location>
</feature>
<feature type="domain" description="PH" evidence="6">
    <location>
        <begin position="622"/>
        <end position="718"/>
    </location>
</feature>
<evidence type="ECO:0000313" key="8">
    <source>
        <dbReference type="EMBL" id="KAK1921651.1"/>
    </source>
</evidence>
<evidence type="ECO:0000256" key="4">
    <source>
        <dbReference type="PROSITE-ProRule" id="PRU00288"/>
    </source>
</evidence>
<feature type="compositionally biased region" description="Polar residues" evidence="5">
    <location>
        <begin position="830"/>
        <end position="860"/>
    </location>
</feature>
<feature type="domain" description="Arf-GAP" evidence="7">
    <location>
        <begin position="950"/>
        <end position="1053"/>
    </location>
</feature>
<feature type="compositionally biased region" description="Gly residues" evidence="5">
    <location>
        <begin position="591"/>
        <end position="601"/>
    </location>
</feature>
<accession>A0AAD9CYV3</accession>
<feature type="compositionally biased region" description="Low complexity" evidence="5">
    <location>
        <begin position="459"/>
        <end position="469"/>
    </location>
</feature>
<evidence type="ECO:0000256" key="5">
    <source>
        <dbReference type="SAM" id="MobiDB-lite"/>
    </source>
</evidence>
<gene>
    <name evidence="8" type="ORF">DB88DRAFT_498741</name>
</gene>
<evidence type="ECO:0000259" key="6">
    <source>
        <dbReference type="PROSITE" id="PS50003"/>
    </source>
</evidence>
<dbReference type="Proteomes" id="UP001182556">
    <property type="component" value="Unassembled WGS sequence"/>
</dbReference>
<dbReference type="SUPFAM" id="SSF57863">
    <property type="entry name" value="ArfGap/RecO-like zinc finger"/>
    <property type="match status" value="1"/>
</dbReference>
<dbReference type="InterPro" id="IPR038508">
    <property type="entry name" value="ArfGAP_dom_sf"/>
</dbReference>
<dbReference type="Pfam" id="PF00169">
    <property type="entry name" value="PH"/>
    <property type="match status" value="1"/>
</dbReference>
<dbReference type="Gene3D" id="2.30.29.30">
    <property type="entry name" value="Pleckstrin-homology domain (PH domain)/Phosphotyrosine-binding domain (PTB)"/>
    <property type="match status" value="1"/>
</dbReference>
<name>A0AAD9CYV3_PAPLA</name>
<organism evidence="8 9">
    <name type="scientific">Papiliotrema laurentii</name>
    <name type="common">Cryptococcus laurentii</name>
    <dbReference type="NCBI Taxonomy" id="5418"/>
    <lineage>
        <taxon>Eukaryota</taxon>
        <taxon>Fungi</taxon>
        <taxon>Dikarya</taxon>
        <taxon>Basidiomycota</taxon>
        <taxon>Agaricomycotina</taxon>
        <taxon>Tremellomycetes</taxon>
        <taxon>Tremellales</taxon>
        <taxon>Rhynchogastremaceae</taxon>
        <taxon>Papiliotrema</taxon>
    </lineage>
</organism>
<protein>
    <recommendedName>
        <fullName evidence="10">PH domain-containing protein</fullName>
    </recommendedName>
</protein>
<dbReference type="GO" id="GO:0005096">
    <property type="term" value="F:GTPase activator activity"/>
    <property type="evidence" value="ECO:0007669"/>
    <property type="project" value="InterPro"/>
</dbReference>
<sequence length="1053" mass="114202">MSDSPPLLPVPRHPSPLSFSSAQGQISPLASTSSLAINQTPISSSPPSSSALHQQQEATSVPRPLGPAGHVSVQPTSTVRPAEQRLPVEPLPDSILLRSTFNALDHSALNLKRLSKSVLTSTRAYLSLLEQVEQAEEEVFARLGELARWLESGYGLHGPSVWDDEKGIRKVRREARQREREEMEVMVEHGVKAVKGELKRNGLGGTGAQGRFENNAKQFYQQTSDYLAPNPSNGQAGVSSSSSHANLVGSGSRPSTVSSSDLAQSSRVAQFDLTRYSHHSTLLYAVPPTSIACVDLLVGLYSWAGSLLGEVPELRRQSFTRRGTQSDADLTASRESEGARVAVPLVEPESNSETALVPTSKSLKMTISTSLAQLASIRAQLLDAWASRNQQTTILEDAVAEKQAEVEGGTVTELPMSPTSPRMSDVHTTPISSSGVEHKRPHRRMHKLHRSVGGKLRELLSSSGSSRDLAASERSDRPSRASIDVAPSSRPVSMASTQRPASCVTSPPMLSEATLQAPINLPSVPVPERQPAGALPRPSFQPRHSMHATREPEYVSPFIASQGGNLPSPFECSPDLGAGTTPSTRDTGVARLGGVGGLGAGGDEDEKREEVGRKKEGVLWGAGVWEGLTKASGKAKWEKFWVVLDHSSIYEYRDNHLGRPESAYEVIDLKFASVREGRGTDRRFVFEVVTPTKGRRLYQATSETEMKQWLYAICNAIESCINGTSSVRTFDTSKLRTASGSLDDHALPTHRLFPVPPRGLGLGVPGGRRSMPPPRSPVDETSDRRQRKTSFKKVLRQSAEIAGERWNNVMNNRNSSGADLPRAPFLAQTGRGTSKTSTTPSIEEDGQSASTTVPTSLSGTKRSDTSEVTPPWNDEAHDDIEKRVMEMAGLGLGLHPGMNTTTTPYERRVVSDAPTNTATRTEGRLAPADISRTRSADASGPPTPAKDSGQVDMALLRRIADLPTNRLCADCGRSMKSSRWATLSLREVPMVMFLCIRCVGIHRSLGTHISKPRSVDLDIWNPESIVSAREWGNERGNAFWEERKPDNARPTDQ</sequence>
<proteinExistence type="predicted"/>
<feature type="compositionally biased region" description="Polar residues" evidence="5">
    <location>
        <begin position="19"/>
        <end position="42"/>
    </location>
</feature>
<dbReference type="AlphaFoldDB" id="A0AAD9CYV3"/>
<dbReference type="EMBL" id="JAODAN010000010">
    <property type="protein sequence ID" value="KAK1921651.1"/>
    <property type="molecule type" value="Genomic_DNA"/>
</dbReference>
<evidence type="ECO:0000256" key="3">
    <source>
        <dbReference type="ARBA" id="ARBA00022833"/>
    </source>
</evidence>
<dbReference type="CDD" id="cd08204">
    <property type="entry name" value="ArfGap"/>
    <property type="match status" value="1"/>
</dbReference>
<dbReference type="PANTHER" id="PTHR23180">
    <property type="entry name" value="CENTAURIN/ARF"/>
    <property type="match status" value="1"/>
</dbReference>
<feature type="compositionally biased region" description="Pro residues" evidence="5">
    <location>
        <begin position="1"/>
        <end position="14"/>
    </location>
</feature>
<dbReference type="InterPro" id="IPR037278">
    <property type="entry name" value="ARFGAP/RecO"/>
</dbReference>
<feature type="compositionally biased region" description="Basic residues" evidence="5">
    <location>
        <begin position="439"/>
        <end position="452"/>
    </location>
</feature>
<dbReference type="InterPro" id="IPR011993">
    <property type="entry name" value="PH-like_dom_sf"/>
</dbReference>
<evidence type="ECO:0000256" key="1">
    <source>
        <dbReference type="ARBA" id="ARBA00022723"/>
    </source>
</evidence>
<feature type="compositionally biased region" description="Low complexity" evidence="5">
    <location>
        <begin position="232"/>
        <end position="260"/>
    </location>
</feature>
<feature type="compositionally biased region" description="Polar residues" evidence="5">
    <location>
        <begin position="808"/>
        <end position="817"/>
    </location>
</feature>
<evidence type="ECO:0000313" key="9">
    <source>
        <dbReference type="Proteomes" id="UP001182556"/>
    </source>
</evidence>
<reference evidence="8" key="1">
    <citation type="submission" date="2023-02" db="EMBL/GenBank/DDBJ databases">
        <title>Identification and recombinant expression of a fungal hydrolase from Papiliotrema laurentii that hydrolyzes apple cutin and clears colloidal polyester polyurethane.</title>
        <authorList>
            <consortium name="DOE Joint Genome Institute"/>
            <person name="Roman V.A."/>
            <person name="Bojanowski C."/>
            <person name="Crable B.R."/>
            <person name="Wagner D.N."/>
            <person name="Hung C.S."/>
            <person name="Nadeau L.J."/>
            <person name="Schratz L."/>
            <person name="Haridas S."/>
            <person name="Pangilinan J."/>
            <person name="Lipzen A."/>
            <person name="Na H."/>
            <person name="Yan M."/>
            <person name="Ng V."/>
            <person name="Grigoriev I.V."/>
            <person name="Spatafora J.W."/>
            <person name="Barlow D."/>
            <person name="Biffinger J."/>
            <person name="Kelley-Loughnane N."/>
            <person name="Varaljay V.A."/>
            <person name="Crookes-Goodson W.J."/>
        </authorList>
    </citation>
    <scope>NUCLEOTIDE SEQUENCE</scope>
    <source>
        <strain evidence="8">5307AH</strain>
    </source>
</reference>
<dbReference type="SUPFAM" id="SSF50729">
    <property type="entry name" value="PH domain-like"/>
    <property type="match status" value="1"/>
</dbReference>
<dbReference type="InterPro" id="IPR001164">
    <property type="entry name" value="ArfGAP_dom"/>
</dbReference>
<dbReference type="GO" id="GO:0008270">
    <property type="term" value="F:zinc ion binding"/>
    <property type="evidence" value="ECO:0007669"/>
    <property type="project" value="UniProtKB-KW"/>
</dbReference>
<dbReference type="FunFam" id="2.30.29.30:FF:000252">
    <property type="entry name" value="ARF GTPase activator (Csx2)"/>
    <property type="match status" value="1"/>
</dbReference>
<keyword evidence="9" id="KW-1185">Reference proteome</keyword>
<feature type="region of interest" description="Disordered" evidence="5">
    <location>
        <begin position="319"/>
        <end position="338"/>
    </location>
</feature>
<feature type="region of interest" description="Disordered" evidence="5">
    <location>
        <begin position="913"/>
        <end position="948"/>
    </location>
</feature>
<dbReference type="Gene3D" id="1.10.220.150">
    <property type="entry name" value="Arf GTPase activating protein"/>
    <property type="match status" value="1"/>
</dbReference>
<feature type="region of interest" description="Disordered" evidence="5">
    <location>
        <begin position="521"/>
        <end position="548"/>
    </location>
</feature>
<keyword evidence="3" id="KW-0862">Zinc</keyword>
<feature type="region of interest" description="Disordered" evidence="5">
    <location>
        <begin position="411"/>
        <end position="507"/>
    </location>
</feature>
<evidence type="ECO:0000259" key="7">
    <source>
        <dbReference type="PROSITE" id="PS50115"/>
    </source>
</evidence>
<dbReference type="PRINTS" id="PR00405">
    <property type="entry name" value="REVINTRACTNG"/>
</dbReference>
<feature type="region of interest" description="Disordered" evidence="5">
    <location>
        <begin position="1"/>
        <end position="86"/>
    </location>
</feature>
<feature type="compositionally biased region" description="Polar residues" evidence="5">
    <location>
        <begin position="490"/>
        <end position="505"/>
    </location>
</feature>
<keyword evidence="1" id="KW-0479">Metal-binding</keyword>